<keyword evidence="10" id="KW-1185">Reference proteome</keyword>
<proteinExistence type="inferred from homology"/>
<evidence type="ECO:0000259" key="8">
    <source>
        <dbReference type="Pfam" id="PF07687"/>
    </source>
</evidence>
<evidence type="ECO:0000256" key="5">
    <source>
        <dbReference type="PIRSR" id="PIRSR036696-1"/>
    </source>
</evidence>
<feature type="signal peptide" evidence="7">
    <location>
        <begin position="1"/>
        <end position="20"/>
    </location>
</feature>
<dbReference type="InterPro" id="IPR036264">
    <property type="entry name" value="Bact_exopeptidase_dim_dom"/>
</dbReference>
<feature type="binding site" evidence="6">
    <location>
        <position position="106"/>
    </location>
    <ligand>
        <name>Zn(2+)</name>
        <dbReference type="ChEBI" id="CHEBI:29105"/>
        <label>1</label>
    </ligand>
</feature>
<keyword evidence="4 6" id="KW-0862">Zinc</keyword>
<feature type="binding site" evidence="6">
    <location>
        <position position="400"/>
    </location>
    <ligand>
        <name>Zn(2+)</name>
        <dbReference type="ChEBI" id="CHEBI:29105"/>
        <label>2</label>
    </ligand>
</feature>
<dbReference type="Proteomes" id="UP000070444">
    <property type="component" value="Unassembled WGS sequence"/>
</dbReference>
<dbReference type="SUPFAM" id="SSF53187">
    <property type="entry name" value="Zn-dependent exopeptidases"/>
    <property type="match status" value="1"/>
</dbReference>
<dbReference type="InterPro" id="IPR002933">
    <property type="entry name" value="Peptidase_M20"/>
</dbReference>
<keyword evidence="3 6" id="KW-0479">Metal-binding</keyword>
<dbReference type="Gene3D" id="1.10.150.900">
    <property type="match status" value="1"/>
</dbReference>
<feature type="active site" evidence="5">
    <location>
        <position position="108"/>
    </location>
</feature>
<dbReference type="InterPro" id="IPR052083">
    <property type="entry name" value="Aminoacylase-1_M20A"/>
</dbReference>
<dbReference type="Gene3D" id="3.40.630.10">
    <property type="entry name" value="Zn peptidases"/>
    <property type="match status" value="1"/>
</dbReference>
<dbReference type="PANTHER" id="PTHR45892">
    <property type="entry name" value="AMINOACYLASE-1"/>
    <property type="match status" value="1"/>
</dbReference>
<protein>
    <submittedName>
        <fullName evidence="9">N-acyl-L-amino-acid</fullName>
    </submittedName>
</protein>
<feature type="binding site" evidence="6">
    <location>
        <position position="143"/>
    </location>
    <ligand>
        <name>Zn(2+)</name>
        <dbReference type="ChEBI" id="CHEBI:29105"/>
        <label>1</label>
    </ligand>
</feature>
<gene>
    <name evidence="9" type="ORF">CONCODRAFT_70517</name>
</gene>
<organism evidence="9 10">
    <name type="scientific">Conidiobolus coronatus (strain ATCC 28846 / CBS 209.66 / NRRL 28638)</name>
    <name type="common">Delacroixia coronata</name>
    <dbReference type="NCBI Taxonomy" id="796925"/>
    <lineage>
        <taxon>Eukaryota</taxon>
        <taxon>Fungi</taxon>
        <taxon>Fungi incertae sedis</taxon>
        <taxon>Zoopagomycota</taxon>
        <taxon>Entomophthoromycotina</taxon>
        <taxon>Entomophthoromycetes</taxon>
        <taxon>Entomophthorales</taxon>
        <taxon>Ancylistaceae</taxon>
        <taxon>Conidiobolus</taxon>
    </lineage>
</organism>
<evidence type="ECO:0000256" key="1">
    <source>
        <dbReference type="ARBA" id="ARBA00006247"/>
    </source>
</evidence>
<evidence type="ECO:0000256" key="3">
    <source>
        <dbReference type="ARBA" id="ARBA00022723"/>
    </source>
</evidence>
<keyword evidence="7" id="KW-0732">Signal</keyword>
<name>A0A137P6I0_CONC2</name>
<dbReference type="AlphaFoldDB" id="A0A137P6I0"/>
<feature type="binding site" evidence="6">
    <location>
        <position position="205"/>
    </location>
    <ligand>
        <name>Zn(2+)</name>
        <dbReference type="ChEBI" id="CHEBI:29105"/>
        <label>1</label>
    </ligand>
</feature>
<dbReference type="GO" id="GO:0004046">
    <property type="term" value="F:aminoacylase activity"/>
    <property type="evidence" value="ECO:0007669"/>
    <property type="project" value="InterPro"/>
</dbReference>
<dbReference type="FunFam" id="3.40.630.10:FF:000019">
    <property type="entry name" value="Aminoacylase 1"/>
    <property type="match status" value="1"/>
</dbReference>
<dbReference type="STRING" id="796925.A0A137P6I0"/>
<sequence>MKNLPYFIYLLSLGALNAQSNPNSDLVNANKNITESVLVQKLQEYVRIKTVHPTPDYEGSTKFLVNYSKELELPSKVIECVKGKPFVIMTWEGKDPKLPSIFLNSHSDVVPVTLSSWKWDPFSGEINKDEEGRPIIVGRGTQDVKGVGVCYLEAIRALKKSNFVPNRTIHAVFSPEEEMGGTDGMKCFVESQEFKNLNVGFSLDEGIVNPLDHYKVYYGERVGWPINVTATGNSGHGSNFIKNLAFEKFDKFYHRLEKFKKSEEKKLDEGRVDNIGEVSSINLTFLKVGEAVNTVPGTVNGYFDIRVSPKTNQNQLKSNLIKWANETNVSFFYPRGTPTHAITDYKNSIWWKAFTDSAKVQNVTLSPEIYVGGSDSKYLREKKIPALGVNPFKNHPKFAHDNNEYIRIDTLVEGYEFYKVLIPKLANAI</sequence>
<dbReference type="OrthoDB" id="3064516at2759"/>
<comment type="cofactor">
    <cofactor evidence="6">
        <name>Zn(2+)</name>
        <dbReference type="ChEBI" id="CHEBI:29105"/>
    </cofactor>
    <text evidence="6">Binds 2 Zn(2+) ions per subunit.</text>
</comment>
<dbReference type="SUPFAM" id="SSF55031">
    <property type="entry name" value="Bacterial exopeptidase dimerisation domain"/>
    <property type="match status" value="1"/>
</dbReference>
<dbReference type="GO" id="GO:0006520">
    <property type="term" value="P:amino acid metabolic process"/>
    <property type="evidence" value="ECO:0007669"/>
    <property type="project" value="InterPro"/>
</dbReference>
<comment type="similarity">
    <text evidence="1">Belongs to the peptidase M20A family.</text>
</comment>
<feature type="domain" description="Peptidase M20 dimerisation" evidence="8">
    <location>
        <begin position="226"/>
        <end position="328"/>
    </location>
</feature>
<evidence type="ECO:0000256" key="7">
    <source>
        <dbReference type="SAM" id="SignalP"/>
    </source>
</evidence>
<dbReference type="InterPro" id="IPR010159">
    <property type="entry name" value="N-acyl_aa_amidohydrolase"/>
</dbReference>
<dbReference type="EMBL" id="KQ964498">
    <property type="protein sequence ID" value="KXN70569.1"/>
    <property type="molecule type" value="Genomic_DNA"/>
</dbReference>
<reference evidence="9 10" key="1">
    <citation type="journal article" date="2015" name="Genome Biol. Evol.">
        <title>Phylogenomic analyses indicate that early fungi evolved digesting cell walls of algal ancestors of land plants.</title>
        <authorList>
            <person name="Chang Y."/>
            <person name="Wang S."/>
            <person name="Sekimoto S."/>
            <person name="Aerts A.L."/>
            <person name="Choi C."/>
            <person name="Clum A."/>
            <person name="LaButti K.M."/>
            <person name="Lindquist E.A."/>
            <person name="Yee Ngan C."/>
            <person name="Ohm R.A."/>
            <person name="Salamov A.A."/>
            <person name="Grigoriev I.V."/>
            <person name="Spatafora J.W."/>
            <person name="Berbee M.L."/>
        </authorList>
    </citation>
    <scope>NUCLEOTIDE SEQUENCE [LARGE SCALE GENOMIC DNA]</scope>
    <source>
        <strain evidence="9 10">NRRL 28638</strain>
    </source>
</reference>
<dbReference type="Pfam" id="PF01546">
    <property type="entry name" value="Peptidase_M20"/>
    <property type="match status" value="1"/>
</dbReference>
<dbReference type="GO" id="GO:0046872">
    <property type="term" value="F:metal ion binding"/>
    <property type="evidence" value="ECO:0007669"/>
    <property type="project" value="UniProtKB-KW"/>
</dbReference>
<evidence type="ECO:0000313" key="9">
    <source>
        <dbReference type="EMBL" id="KXN70569.1"/>
    </source>
</evidence>
<dbReference type="Pfam" id="PF07687">
    <property type="entry name" value="M20_dimer"/>
    <property type="match status" value="1"/>
</dbReference>
<dbReference type="GO" id="GO:0005737">
    <property type="term" value="C:cytoplasm"/>
    <property type="evidence" value="ECO:0007669"/>
    <property type="project" value="InterPro"/>
</dbReference>
<accession>A0A137P6I0</accession>
<evidence type="ECO:0000256" key="4">
    <source>
        <dbReference type="ARBA" id="ARBA00022833"/>
    </source>
</evidence>
<dbReference type="PIRSF" id="PIRSF036696">
    <property type="entry name" value="ACY-1"/>
    <property type="match status" value="1"/>
</dbReference>
<feature type="binding site" evidence="6">
    <location>
        <position position="143"/>
    </location>
    <ligand>
        <name>Zn(2+)</name>
        <dbReference type="ChEBI" id="CHEBI:29105"/>
        <label>2</label>
    </ligand>
</feature>
<keyword evidence="2" id="KW-0963">Cytoplasm</keyword>
<feature type="binding site" evidence="6">
    <location>
        <position position="178"/>
    </location>
    <ligand>
        <name>Zn(2+)</name>
        <dbReference type="ChEBI" id="CHEBI:29105"/>
        <label>2</label>
    </ligand>
</feature>
<evidence type="ECO:0000256" key="2">
    <source>
        <dbReference type="ARBA" id="ARBA00022490"/>
    </source>
</evidence>
<feature type="chain" id="PRO_5007294446" evidence="7">
    <location>
        <begin position="21"/>
        <end position="429"/>
    </location>
</feature>
<evidence type="ECO:0000256" key="6">
    <source>
        <dbReference type="PIRSR" id="PIRSR036696-2"/>
    </source>
</evidence>
<feature type="active site" description="Proton acceptor" evidence="5">
    <location>
        <position position="177"/>
    </location>
</feature>
<dbReference type="NCBIfam" id="TIGR01880">
    <property type="entry name" value="Ac-peptdase-euk"/>
    <property type="match status" value="1"/>
</dbReference>
<dbReference type="PANTHER" id="PTHR45892:SF1">
    <property type="entry name" value="AMINOACYLASE-1"/>
    <property type="match status" value="1"/>
</dbReference>
<dbReference type="Gene3D" id="3.30.70.360">
    <property type="match status" value="1"/>
</dbReference>
<dbReference type="InterPro" id="IPR011650">
    <property type="entry name" value="Peptidase_M20_dimer"/>
</dbReference>
<evidence type="ECO:0000313" key="10">
    <source>
        <dbReference type="Proteomes" id="UP000070444"/>
    </source>
</evidence>